<evidence type="ECO:0000256" key="2">
    <source>
        <dbReference type="ARBA" id="ARBA00022801"/>
    </source>
</evidence>
<evidence type="ECO:0000256" key="1">
    <source>
        <dbReference type="ARBA" id="ARBA00010838"/>
    </source>
</evidence>
<dbReference type="PRINTS" id="PR00131">
    <property type="entry name" value="GLHYDRLASE1"/>
</dbReference>
<feature type="compositionally biased region" description="Basic and acidic residues" evidence="5">
    <location>
        <begin position="10"/>
        <end position="23"/>
    </location>
</feature>
<reference evidence="6 7" key="1">
    <citation type="submission" date="2024-06" db="EMBL/GenBank/DDBJ databases">
        <authorList>
            <person name="Kraege A."/>
            <person name="Thomma B."/>
        </authorList>
    </citation>
    <scope>NUCLEOTIDE SEQUENCE [LARGE SCALE GENOMIC DNA]</scope>
</reference>
<keyword evidence="2" id="KW-0378">Hydrolase</keyword>
<sequence length="487" mass="55978">MVRTRSQTSPDKRRPEGAPGEEGKKKFLIGTAISVYQNSGDVNSQWDHFVGHRTFYGMLPTISNGDTIGKSCDFWNRYEEDLALARDVGSNAFRFSLEWSKVEPKKGEIDKSAILRYQQIIRCIRRNGMEPMATLHHFVHPQWFEELGAFEKEENICLFLNWVRIAYESFGEEVTSWATFNEPGVYTFSGYCMGSFPPGKHFHFGLAGRVMKHMMICHSEAYKLIKGLPGGEKAQIGIVHNLMPFEARKGRYGLFVWWTRLLAKVCNVCWGNDIILDYLGTGQLNWAPLAPIPLGATSYTDPQGRPPMDWIGLNFYSRVVLNWNLTPGVYRHEKESDLHQSIWPEGFYSAMRKFARLRVPVYITETGIADKSDKLRAEWAESYFKGVEHAVADGYDVRGLMYWTLMDNFEWAFGWAPRFGLWQWEVTEANQVRTERKSTQTVIRRLFKELPAKVEAMWDEGMRESVQATARSPQRDAEDATPVLSAI</sequence>
<name>A0ABP1FHM6_9CHLO</name>
<evidence type="ECO:0000256" key="5">
    <source>
        <dbReference type="SAM" id="MobiDB-lite"/>
    </source>
</evidence>
<organism evidence="6 7">
    <name type="scientific">Coccomyxa viridis</name>
    <dbReference type="NCBI Taxonomy" id="1274662"/>
    <lineage>
        <taxon>Eukaryota</taxon>
        <taxon>Viridiplantae</taxon>
        <taxon>Chlorophyta</taxon>
        <taxon>core chlorophytes</taxon>
        <taxon>Trebouxiophyceae</taxon>
        <taxon>Trebouxiophyceae incertae sedis</taxon>
        <taxon>Coccomyxaceae</taxon>
        <taxon>Coccomyxa</taxon>
    </lineage>
</organism>
<evidence type="ECO:0000313" key="6">
    <source>
        <dbReference type="EMBL" id="CAL5219440.1"/>
    </source>
</evidence>
<comment type="caution">
    <text evidence="6">The sequence shown here is derived from an EMBL/GenBank/DDBJ whole genome shotgun (WGS) entry which is preliminary data.</text>
</comment>
<accession>A0ABP1FHM6</accession>
<dbReference type="EMBL" id="CAXHTA020000002">
    <property type="protein sequence ID" value="CAL5219440.1"/>
    <property type="molecule type" value="Genomic_DNA"/>
</dbReference>
<dbReference type="SUPFAM" id="SSF51445">
    <property type="entry name" value="(Trans)glycosidases"/>
    <property type="match status" value="1"/>
</dbReference>
<keyword evidence="3" id="KW-0326">Glycosidase</keyword>
<dbReference type="InterPro" id="IPR017853">
    <property type="entry name" value="GH"/>
</dbReference>
<feature type="region of interest" description="Disordered" evidence="5">
    <location>
        <begin position="1"/>
        <end position="23"/>
    </location>
</feature>
<evidence type="ECO:0000256" key="3">
    <source>
        <dbReference type="ARBA" id="ARBA00023295"/>
    </source>
</evidence>
<dbReference type="InterPro" id="IPR001360">
    <property type="entry name" value="Glyco_hydro_1"/>
</dbReference>
<keyword evidence="7" id="KW-1185">Reference proteome</keyword>
<dbReference type="Pfam" id="PF00232">
    <property type="entry name" value="Glyco_hydro_1"/>
    <property type="match status" value="2"/>
</dbReference>
<evidence type="ECO:0000313" key="7">
    <source>
        <dbReference type="Proteomes" id="UP001497392"/>
    </source>
</evidence>
<dbReference type="PANTHER" id="PTHR10353">
    <property type="entry name" value="GLYCOSYL HYDROLASE"/>
    <property type="match status" value="1"/>
</dbReference>
<dbReference type="PANTHER" id="PTHR10353:SF36">
    <property type="entry name" value="LP05116P"/>
    <property type="match status" value="1"/>
</dbReference>
<gene>
    <name evidence="6" type="primary">g1271</name>
    <name evidence="6" type="ORF">VP750_LOCUS1099</name>
</gene>
<protein>
    <submittedName>
        <fullName evidence="6">G1271 protein</fullName>
    </submittedName>
</protein>
<proteinExistence type="inferred from homology"/>
<dbReference type="Gene3D" id="3.20.20.80">
    <property type="entry name" value="Glycosidases"/>
    <property type="match status" value="1"/>
</dbReference>
<comment type="similarity">
    <text evidence="1 4">Belongs to the glycosyl hydrolase 1 family.</text>
</comment>
<dbReference type="Proteomes" id="UP001497392">
    <property type="component" value="Unassembled WGS sequence"/>
</dbReference>
<feature type="region of interest" description="Disordered" evidence="5">
    <location>
        <begin position="465"/>
        <end position="487"/>
    </location>
</feature>
<evidence type="ECO:0000256" key="4">
    <source>
        <dbReference type="RuleBase" id="RU003690"/>
    </source>
</evidence>